<feature type="transmembrane region" description="Helical" evidence="1">
    <location>
        <begin position="363"/>
        <end position="387"/>
    </location>
</feature>
<dbReference type="GO" id="GO:0016747">
    <property type="term" value="F:acyltransferase activity, transferring groups other than amino-acyl groups"/>
    <property type="evidence" value="ECO:0007669"/>
    <property type="project" value="InterPro"/>
</dbReference>
<proteinExistence type="predicted"/>
<dbReference type="GO" id="GO:0016787">
    <property type="term" value="F:hydrolase activity"/>
    <property type="evidence" value="ECO:0007669"/>
    <property type="project" value="UniProtKB-KW"/>
</dbReference>
<dbReference type="RefSeq" id="WP_139285262.1">
    <property type="nucleotide sequence ID" value="NZ_FNSD01000001.1"/>
</dbReference>
<keyword evidence="1" id="KW-1133">Transmembrane helix</keyword>
<dbReference type="PANTHER" id="PTHR23028:SF53">
    <property type="entry name" value="ACYL_TRANSF_3 DOMAIN-CONTAINING PROTEIN"/>
    <property type="match status" value="1"/>
</dbReference>
<dbReference type="GO" id="GO:0000271">
    <property type="term" value="P:polysaccharide biosynthetic process"/>
    <property type="evidence" value="ECO:0007669"/>
    <property type="project" value="TreeGrafter"/>
</dbReference>
<dbReference type="InterPro" id="IPR002656">
    <property type="entry name" value="Acyl_transf_3_dom"/>
</dbReference>
<reference evidence="3 4" key="1">
    <citation type="submission" date="2016-10" db="EMBL/GenBank/DDBJ databases">
        <authorList>
            <person name="de Groot N.N."/>
        </authorList>
    </citation>
    <scope>NUCLEOTIDE SEQUENCE [LARGE SCALE GENOMIC DNA]</scope>
    <source>
        <strain evidence="3 4">AB35.6</strain>
    </source>
</reference>
<keyword evidence="3" id="KW-0012">Acyltransferase</keyword>
<name>A0A1H4TX80_9BACT</name>
<dbReference type="EMBL" id="FNSD01000001">
    <property type="protein sequence ID" value="SEC61037.1"/>
    <property type="molecule type" value="Genomic_DNA"/>
</dbReference>
<evidence type="ECO:0000256" key="1">
    <source>
        <dbReference type="SAM" id="Phobius"/>
    </source>
</evidence>
<feature type="transmembrane region" description="Helical" evidence="1">
    <location>
        <begin position="66"/>
        <end position="90"/>
    </location>
</feature>
<evidence type="ECO:0000313" key="4">
    <source>
        <dbReference type="Proteomes" id="UP000182409"/>
    </source>
</evidence>
<organism evidence="3 4">
    <name type="scientific">Terriglobus roseus</name>
    <dbReference type="NCBI Taxonomy" id="392734"/>
    <lineage>
        <taxon>Bacteria</taxon>
        <taxon>Pseudomonadati</taxon>
        <taxon>Acidobacteriota</taxon>
        <taxon>Terriglobia</taxon>
        <taxon>Terriglobales</taxon>
        <taxon>Acidobacteriaceae</taxon>
        <taxon>Terriglobus</taxon>
    </lineage>
</organism>
<feature type="domain" description="Acyltransferase 3" evidence="2">
    <location>
        <begin position="32"/>
        <end position="379"/>
    </location>
</feature>
<feature type="transmembrane region" description="Helical" evidence="1">
    <location>
        <begin position="163"/>
        <end position="186"/>
    </location>
</feature>
<evidence type="ECO:0000313" key="3">
    <source>
        <dbReference type="EMBL" id="SEC61037.1"/>
    </source>
</evidence>
<keyword evidence="3" id="KW-0378">Hydrolase</keyword>
<feature type="transmembrane region" description="Helical" evidence="1">
    <location>
        <begin position="111"/>
        <end position="132"/>
    </location>
</feature>
<dbReference type="PANTHER" id="PTHR23028">
    <property type="entry name" value="ACETYLTRANSFERASE"/>
    <property type="match status" value="1"/>
</dbReference>
<dbReference type="InterPro" id="IPR050879">
    <property type="entry name" value="Acyltransferase_3"/>
</dbReference>
<keyword evidence="3" id="KW-0808">Transferase</keyword>
<feature type="transmembrane region" description="Helical" evidence="1">
    <location>
        <begin position="228"/>
        <end position="246"/>
    </location>
</feature>
<feature type="transmembrane region" description="Helical" evidence="1">
    <location>
        <begin position="258"/>
        <end position="276"/>
    </location>
</feature>
<feature type="transmembrane region" description="Helical" evidence="1">
    <location>
        <begin position="36"/>
        <end position="54"/>
    </location>
</feature>
<accession>A0A1H4TX80</accession>
<feature type="transmembrane region" description="Helical" evidence="1">
    <location>
        <begin position="292"/>
        <end position="311"/>
    </location>
</feature>
<feature type="transmembrane region" description="Helical" evidence="1">
    <location>
        <begin position="198"/>
        <end position="216"/>
    </location>
</feature>
<sequence>MTTADINTAGRGRTRRTLDGWYETGRGENRIAAMEGLRGLAIVLVFICHFQMVILSRLADVFQSRLAVTCAELGGTGVDLFFLLSGMLIYRASMRPRVHYGRFMMRRIQRVYPAFLAVFVFYLVLSLVFHMGEHYKGNGLLDQFRYTVANLLFLPGVLDMPPVISAAWSLSYEFSFYLLIPILVRLLRLTSWGRFHRVAFWAALIIGYIAFVLLRPNFFPHYHAQDSSYVRFTLFLAGMIVEEVLSTHRGLKLLSVRVQAALLLCAGIALGVLIYSEIHTVKTLAHGSPTHAGIRAILVLVLYTAISFATLQPRGILQNLFNHVTLRWTGNISYSFYLIHGFTLNVFAVVVAHLPWAKAHPTVAAPFLLVLAFAGSFAAATVLFLAIEKPFSLSHPKPVQDKLRPAAGLGTAESAS</sequence>
<dbReference type="Pfam" id="PF01757">
    <property type="entry name" value="Acyl_transf_3"/>
    <property type="match status" value="1"/>
</dbReference>
<keyword evidence="1" id="KW-0472">Membrane</keyword>
<dbReference type="GO" id="GO:0016020">
    <property type="term" value="C:membrane"/>
    <property type="evidence" value="ECO:0007669"/>
    <property type="project" value="TreeGrafter"/>
</dbReference>
<dbReference type="AlphaFoldDB" id="A0A1H4TX80"/>
<protein>
    <submittedName>
        <fullName evidence="3">Peptidoglycan/LPS O-acetylase OafA/YrhL, contains acyltransferase and SGNH-hydrolase domains</fullName>
    </submittedName>
</protein>
<dbReference type="Proteomes" id="UP000182409">
    <property type="component" value="Unassembled WGS sequence"/>
</dbReference>
<dbReference type="OrthoDB" id="290051at2"/>
<gene>
    <name evidence="3" type="ORF">SAMN05443244_3888</name>
</gene>
<keyword evidence="1" id="KW-0812">Transmembrane</keyword>
<feature type="transmembrane region" description="Helical" evidence="1">
    <location>
        <begin position="332"/>
        <end position="357"/>
    </location>
</feature>
<evidence type="ECO:0000259" key="2">
    <source>
        <dbReference type="Pfam" id="PF01757"/>
    </source>
</evidence>